<dbReference type="GO" id="GO:0003906">
    <property type="term" value="F:DNA-(apurinic or apyrimidinic site) endonuclease activity"/>
    <property type="evidence" value="ECO:0007669"/>
    <property type="project" value="TreeGrafter"/>
</dbReference>
<evidence type="ECO:0000256" key="2">
    <source>
        <dbReference type="ARBA" id="ARBA00022723"/>
    </source>
</evidence>
<evidence type="ECO:0000256" key="6">
    <source>
        <dbReference type="PIRSR" id="PIRSR604808-2"/>
    </source>
</evidence>
<feature type="binding site" evidence="6">
    <location>
        <position position="248"/>
    </location>
    <ligand>
        <name>Mg(2+)</name>
        <dbReference type="ChEBI" id="CHEBI:18420"/>
        <label>1</label>
    </ligand>
</feature>
<dbReference type="InterPro" id="IPR036691">
    <property type="entry name" value="Endo/exonu/phosph_ase_sf"/>
</dbReference>
<comment type="similarity">
    <text evidence="1">Belongs to the DNA repair enzymes AP/ExoA family.</text>
</comment>
<dbReference type="PANTHER" id="PTHR22748">
    <property type="entry name" value="AP ENDONUCLEASE"/>
    <property type="match status" value="1"/>
</dbReference>
<keyword evidence="6" id="KW-0464">Manganese</keyword>
<dbReference type="GO" id="GO:0046872">
    <property type="term" value="F:metal ion binding"/>
    <property type="evidence" value="ECO:0007669"/>
    <property type="project" value="UniProtKB-KW"/>
</dbReference>
<dbReference type="Proteomes" id="UP000192491">
    <property type="component" value="Unassembled WGS sequence"/>
</dbReference>
<protein>
    <submittedName>
        <fullName evidence="9">Exodeoxyribonuclease III</fullName>
    </submittedName>
</protein>
<dbReference type="InterPro" id="IPR005135">
    <property type="entry name" value="Endo/exonuclease/phosphatase"/>
</dbReference>
<evidence type="ECO:0000256" key="1">
    <source>
        <dbReference type="ARBA" id="ARBA00007092"/>
    </source>
</evidence>
<comment type="cofactor">
    <cofactor evidence="6">
        <name>Mg(2+)</name>
        <dbReference type="ChEBI" id="CHEBI:18420"/>
    </cofactor>
    <cofactor evidence="6">
        <name>Mn(2+)</name>
        <dbReference type="ChEBI" id="CHEBI:29035"/>
    </cofactor>
    <text evidence="6">Probably binds two magnesium or manganese ions per subunit.</text>
</comment>
<feature type="active site" evidence="5">
    <location>
        <position position="110"/>
    </location>
</feature>
<dbReference type="NCBIfam" id="TIGR00195">
    <property type="entry name" value="exoDNase_III"/>
    <property type="match status" value="1"/>
</dbReference>
<dbReference type="GO" id="GO:0008081">
    <property type="term" value="F:phosphoric diester hydrolase activity"/>
    <property type="evidence" value="ECO:0007669"/>
    <property type="project" value="TreeGrafter"/>
</dbReference>
<feature type="site" description="Important for catalytic activity" evidence="7">
    <location>
        <position position="222"/>
    </location>
</feature>
<dbReference type="InterPro" id="IPR020847">
    <property type="entry name" value="AP_endonuclease_F1_BS"/>
</dbReference>
<feature type="active site" description="Proton acceptor" evidence="5">
    <location>
        <position position="248"/>
    </location>
</feature>
<dbReference type="InterPro" id="IPR004808">
    <property type="entry name" value="AP_endonuc_1"/>
</dbReference>
<evidence type="ECO:0000256" key="4">
    <source>
        <dbReference type="ARBA" id="ARBA00022842"/>
    </source>
</evidence>
<keyword evidence="3" id="KW-0378">Hydrolase</keyword>
<dbReference type="FunFam" id="3.60.10.10:FF:000026">
    <property type="entry name" value="Exodeoxyribonuclease III"/>
    <property type="match status" value="1"/>
</dbReference>
<dbReference type="SUPFAM" id="SSF56219">
    <property type="entry name" value="DNase I-like"/>
    <property type="match status" value="1"/>
</dbReference>
<evidence type="ECO:0000259" key="8">
    <source>
        <dbReference type="Pfam" id="PF03372"/>
    </source>
</evidence>
<feature type="domain" description="Endonuclease/exonuclease/phosphatase" evidence="8">
    <location>
        <begin position="5"/>
        <end position="248"/>
    </location>
</feature>
<evidence type="ECO:0000256" key="3">
    <source>
        <dbReference type="ARBA" id="ARBA00022801"/>
    </source>
</evidence>
<dbReference type="PROSITE" id="PS51435">
    <property type="entry name" value="AP_NUCLEASE_F1_4"/>
    <property type="match status" value="1"/>
</dbReference>
<gene>
    <name evidence="9" type="ORF">BWK73_37570</name>
</gene>
<keyword evidence="2 6" id="KW-0479">Metal-binding</keyword>
<reference evidence="9 10" key="1">
    <citation type="submission" date="2017-01" db="EMBL/GenBank/DDBJ databases">
        <title>Novel large sulfur bacteria in the metagenomes of groundwater-fed chemosynthetic microbial mats in the Lake Huron basin.</title>
        <authorList>
            <person name="Sharrar A.M."/>
            <person name="Flood B.E."/>
            <person name="Bailey J.V."/>
            <person name="Jones D.S."/>
            <person name="Biddanda B."/>
            <person name="Ruberg S.A."/>
            <person name="Marcus D.N."/>
            <person name="Dick G.J."/>
        </authorList>
    </citation>
    <scope>NUCLEOTIDE SEQUENCE [LARGE SCALE GENOMIC DNA]</scope>
    <source>
        <strain evidence="9">A8</strain>
    </source>
</reference>
<dbReference type="STRING" id="1123401.GCA_000621325_03049"/>
<dbReference type="NCBIfam" id="TIGR00633">
    <property type="entry name" value="xth"/>
    <property type="match status" value="1"/>
</dbReference>
<feature type="site" description="Transition state stabilizer" evidence="7">
    <location>
        <position position="152"/>
    </location>
</feature>
<evidence type="ECO:0000313" key="10">
    <source>
        <dbReference type="Proteomes" id="UP000192491"/>
    </source>
</evidence>
<dbReference type="GO" id="GO:0008311">
    <property type="term" value="F:double-stranded DNA 3'-5' DNA exonuclease activity"/>
    <property type="evidence" value="ECO:0007669"/>
    <property type="project" value="TreeGrafter"/>
</dbReference>
<feature type="binding site" evidence="6">
    <location>
        <position position="247"/>
    </location>
    <ligand>
        <name>Mg(2+)</name>
        <dbReference type="ChEBI" id="CHEBI:18420"/>
        <label>1</label>
    </ligand>
</feature>
<name>A0A1Y1QES5_9GAMM</name>
<dbReference type="PANTHER" id="PTHR22748:SF6">
    <property type="entry name" value="DNA-(APURINIC OR APYRIMIDINIC SITE) ENDONUCLEASE"/>
    <property type="match status" value="1"/>
</dbReference>
<dbReference type="PROSITE" id="PS00726">
    <property type="entry name" value="AP_NUCLEASE_F1_1"/>
    <property type="match status" value="1"/>
</dbReference>
<evidence type="ECO:0000313" key="9">
    <source>
        <dbReference type="EMBL" id="OQX04014.1"/>
    </source>
</evidence>
<feature type="binding site" evidence="6">
    <location>
        <position position="35"/>
    </location>
    <ligand>
        <name>Mg(2+)</name>
        <dbReference type="ChEBI" id="CHEBI:18420"/>
        <label>1</label>
    </ligand>
</feature>
<dbReference type="GO" id="GO:0003677">
    <property type="term" value="F:DNA binding"/>
    <property type="evidence" value="ECO:0007669"/>
    <property type="project" value="InterPro"/>
</dbReference>
<dbReference type="EMBL" id="MTEJ01000364">
    <property type="protein sequence ID" value="OQX04014.1"/>
    <property type="molecule type" value="Genomic_DNA"/>
</dbReference>
<feature type="site" description="Interaction with DNA substrate" evidence="7">
    <location>
        <position position="248"/>
    </location>
</feature>
<evidence type="ECO:0000256" key="7">
    <source>
        <dbReference type="PIRSR" id="PIRSR604808-3"/>
    </source>
</evidence>
<organism evidence="9 10">
    <name type="scientific">Thiothrix lacustris</name>
    <dbReference type="NCBI Taxonomy" id="525917"/>
    <lineage>
        <taxon>Bacteria</taxon>
        <taxon>Pseudomonadati</taxon>
        <taxon>Pseudomonadota</taxon>
        <taxon>Gammaproteobacteria</taxon>
        <taxon>Thiotrichales</taxon>
        <taxon>Thiotrichaceae</taxon>
        <taxon>Thiothrix</taxon>
    </lineage>
</organism>
<dbReference type="Gene3D" id="3.60.10.10">
    <property type="entry name" value="Endonuclease/exonuclease/phosphatase"/>
    <property type="match status" value="1"/>
</dbReference>
<proteinExistence type="inferred from homology"/>
<dbReference type="GO" id="GO:0006284">
    <property type="term" value="P:base-excision repair"/>
    <property type="evidence" value="ECO:0007669"/>
    <property type="project" value="TreeGrafter"/>
</dbReference>
<feature type="active site" description="Proton donor/acceptor" evidence="5">
    <location>
        <position position="150"/>
    </location>
</feature>
<feature type="binding site" evidence="6">
    <location>
        <position position="152"/>
    </location>
    <ligand>
        <name>Mg(2+)</name>
        <dbReference type="ChEBI" id="CHEBI:18420"/>
        <label>1</label>
    </ligand>
</feature>
<keyword evidence="4 6" id="KW-0460">Magnesium</keyword>
<comment type="caution">
    <text evidence="9">The sequence shown here is derived from an EMBL/GenBank/DDBJ whole genome shotgun (WGS) entry which is preliminary data.</text>
</comment>
<sequence>MRIISANTNGIRSAAKKGFFAWMKQQQADVVCIQETKAQIHQLEADRAVFFPEGYHCYYHDAKKKGYSGVAIYARTEPDTVIRGMGCAEFDAEGRYIEARFGNLSVISLYLPSGSSGEERQQAKYRCMDYFLPLLVQMKADGRDLVICGDWNIAHQNIDIKNWKGNLKNSGFLPDERAWLDKLFHELEFVDGFREVNQAAEQYTWWSNRGQAWAKNVGWRIDYQILSPSLKGKVSAAAIYKDERFSDHAPLSLDYVYEIPCRTVLGAESLAG</sequence>
<accession>A0A1Y1QES5</accession>
<dbReference type="CDD" id="cd10281">
    <property type="entry name" value="Nape_like_AP-endo"/>
    <property type="match status" value="1"/>
</dbReference>
<feature type="binding site" evidence="6">
    <location>
        <position position="150"/>
    </location>
    <ligand>
        <name>Mg(2+)</name>
        <dbReference type="ChEBI" id="CHEBI:18420"/>
        <label>1</label>
    </ligand>
</feature>
<dbReference type="Pfam" id="PF03372">
    <property type="entry name" value="Exo_endo_phos"/>
    <property type="match status" value="1"/>
</dbReference>
<evidence type="ECO:0000256" key="5">
    <source>
        <dbReference type="PIRSR" id="PIRSR604808-1"/>
    </source>
</evidence>
<feature type="binding site" evidence="6">
    <location>
        <position position="7"/>
    </location>
    <ligand>
        <name>Mg(2+)</name>
        <dbReference type="ChEBI" id="CHEBI:18420"/>
        <label>1</label>
    </ligand>
</feature>
<dbReference type="AlphaFoldDB" id="A0A1Y1QES5"/>